<evidence type="ECO:0000313" key="1">
    <source>
        <dbReference type="EMBL" id="CAK1542110.1"/>
    </source>
</evidence>
<dbReference type="GO" id="GO:0030687">
    <property type="term" value="C:preribosome, large subunit precursor"/>
    <property type="evidence" value="ECO:0007669"/>
    <property type="project" value="TreeGrafter"/>
</dbReference>
<proteinExistence type="predicted"/>
<dbReference type="AlphaFoldDB" id="A0AAV1J163"/>
<sequence length="512" mass="58869">MSKIVPWLNTAEWISVYENLYSKSNQKDALNSLLIWKARCPSLPSGIESTLTLLEVYIQDGLYNINEDDQLLRLAYSSAIMRFVNHMLDADTAKGHSLYQAAQNRGVPDWIIDLRHDTAHSNNLPSLELLREATTICLQWLHDNYWVLHKDVLKACIIDKTASVPTGQNENIAGLINFCTTLSFCCHSFTKLSEVPQQMQQSLLNDARDMFGDKLKLIKPSKINFIILKQLFNSYSKKILKNVDKKQIINLIFGKESLFLSTKVYTAMSQKRITKHLNKEYVKSFEVFLDFLILHDILEDFILELIKITEGQGDRETLKLTAQWVSEILCALCKTQTFLEKSAEKKINIKDRKNKELRSLFCHWFPNEKSNNLLLNLSSPVPSGLQDINLLRPIISTYNPYLSYFINPILSLVKPKLPKQIVDNICQLVELISAPEKFTAHSNKIYTMEDVIQNNTMDSDKGFEAESSDQEIGEECEQFGIWKRTTFDPLWSSCPIGMLPWQKHQSDSMELD</sequence>
<comment type="caution">
    <text evidence="1">The sequence shown here is derived from an EMBL/GenBank/DDBJ whole genome shotgun (WGS) entry which is preliminary data.</text>
</comment>
<organism evidence="1 2">
    <name type="scientific">Leptosia nina</name>
    <dbReference type="NCBI Taxonomy" id="320188"/>
    <lineage>
        <taxon>Eukaryota</taxon>
        <taxon>Metazoa</taxon>
        <taxon>Ecdysozoa</taxon>
        <taxon>Arthropoda</taxon>
        <taxon>Hexapoda</taxon>
        <taxon>Insecta</taxon>
        <taxon>Pterygota</taxon>
        <taxon>Neoptera</taxon>
        <taxon>Endopterygota</taxon>
        <taxon>Lepidoptera</taxon>
        <taxon>Glossata</taxon>
        <taxon>Ditrysia</taxon>
        <taxon>Papilionoidea</taxon>
        <taxon>Pieridae</taxon>
        <taxon>Pierinae</taxon>
        <taxon>Leptosia</taxon>
    </lineage>
</organism>
<dbReference type="GO" id="GO:0090730">
    <property type="term" value="C:Las1 complex"/>
    <property type="evidence" value="ECO:0007669"/>
    <property type="project" value="InterPro"/>
</dbReference>
<dbReference type="EMBL" id="CAVLEF010000003">
    <property type="protein sequence ID" value="CAK1542110.1"/>
    <property type="molecule type" value="Genomic_DNA"/>
</dbReference>
<gene>
    <name evidence="1" type="ORF">LNINA_LOCUS2036</name>
</gene>
<dbReference type="Proteomes" id="UP001497472">
    <property type="component" value="Unassembled WGS sequence"/>
</dbReference>
<protein>
    <recommendedName>
        <fullName evidence="3">Las1-like protein</fullName>
    </recommendedName>
</protein>
<dbReference type="InterPro" id="IPR007174">
    <property type="entry name" value="Las1"/>
</dbReference>
<dbReference type="PANTHER" id="PTHR15002">
    <property type="entry name" value="RIBOSOMAL BIOGENESIS PROTEIN LAS1L"/>
    <property type="match status" value="1"/>
</dbReference>
<name>A0AAV1J163_9NEOP</name>
<accession>A0AAV1J163</accession>
<evidence type="ECO:0008006" key="3">
    <source>
        <dbReference type="Google" id="ProtNLM"/>
    </source>
</evidence>
<dbReference type="GO" id="GO:0004519">
    <property type="term" value="F:endonuclease activity"/>
    <property type="evidence" value="ECO:0007669"/>
    <property type="project" value="InterPro"/>
</dbReference>
<reference evidence="1 2" key="1">
    <citation type="submission" date="2023-11" db="EMBL/GenBank/DDBJ databases">
        <authorList>
            <person name="Okamura Y."/>
        </authorList>
    </citation>
    <scope>NUCLEOTIDE SEQUENCE [LARGE SCALE GENOMIC DNA]</scope>
</reference>
<keyword evidence="2" id="KW-1185">Reference proteome</keyword>
<dbReference type="GO" id="GO:0000470">
    <property type="term" value="P:maturation of LSU-rRNA"/>
    <property type="evidence" value="ECO:0007669"/>
    <property type="project" value="TreeGrafter"/>
</dbReference>
<evidence type="ECO:0000313" key="2">
    <source>
        <dbReference type="Proteomes" id="UP001497472"/>
    </source>
</evidence>
<dbReference type="GO" id="GO:0000460">
    <property type="term" value="P:maturation of 5.8S rRNA"/>
    <property type="evidence" value="ECO:0007669"/>
    <property type="project" value="TreeGrafter"/>
</dbReference>
<dbReference type="Pfam" id="PF04031">
    <property type="entry name" value="Las1"/>
    <property type="match status" value="1"/>
</dbReference>
<dbReference type="PANTHER" id="PTHR15002:SF0">
    <property type="entry name" value="RIBOSOMAL BIOGENESIS PROTEIN LAS1L"/>
    <property type="match status" value="1"/>
</dbReference>